<dbReference type="Proteomes" id="UP001212997">
    <property type="component" value="Unassembled WGS sequence"/>
</dbReference>
<reference evidence="1" key="1">
    <citation type="submission" date="2022-07" db="EMBL/GenBank/DDBJ databases">
        <title>Genome Sequence of Physisporinus lineatus.</title>
        <authorList>
            <person name="Buettner E."/>
        </authorList>
    </citation>
    <scope>NUCLEOTIDE SEQUENCE</scope>
    <source>
        <strain evidence="1">VT162</strain>
    </source>
</reference>
<comment type="caution">
    <text evidence="1">The sequence shown here is derived from an EMBL/GenBank/DDBJ whole genome shotgun (WGS) entry which is preliminary data.</text>
</comment>
<evidence type="ECO:0000313" key="2">
    <source>
        <dbReference type="Proteomes" id="UP001212997"/>
    </source>
</evidence>
<dbReference type="SUPFAM" id="SSF52047">
    <property type="entry name" value="RNI-like"/>
    <property type="match status" value="1"/>
</dbReference>
<organism evidence="1 2">
    <name type="scientific">Meripilus lineatus</name>
    <dbReference type="NCBI Taxonomy" id="2056292"/>
    <lineage>
        <taxon>Eukaryota</taxon>
        <taxon>Fungi</taxon>
        <taxon>Dikarya</taxon>
        <taxon>Basidiomycota</taxon>
        <taxon>Agaricomycotina</taxon>
        <taxon>Agaricomycetes</taxon>
        <taxon>Polyporales</taxon>
        <taxon>Meripilaceae</taxon>
        <taxon>Meripilus</taxon>
    </lineage>
</organism>
<dbReference type="AlphaFoldDB" id="A0AAD5UX14"/>
<evidence type="ECO:0008006" key="3">
    <source>
        <dbReference type="Google" id="ProtNLM"/>
    </source>
</evidence>
<dbReference type="EMBL" id="JANAWD010000518">
    <property type="protein sequence ID" value="KAJ3478356.1"/>
    <property type="molecule type" value="Genomic_DNA"/>
</dbReference>
<name>A0AAD5UX14_9APHY</name>
<sequence>MTSTAISTTSNSGSSTSSQPMRLNFDVLFLVMAAMRRRSDILTCMLTCRTMHEIGQQYLLRMPLHLPINDSIEPLCEYILRQFPERSRYLRELTLGTKGDGRRTYVGVSVINLLAKVLSEAQDLRTMTIHNINQLFLLENGLSDALSGLKGITELNLLWPSFPVFQAIEKMESPVKRLNVDFYAYNRQLVNPLPRIANFRSNLEEVSLSFVKFPPTFDLEKDSVFPKVLKLYIKHSPLTPLDPLVRSFPNVRSLTIFMFHHPDILSDKETNQRRESNRTTQLRQSWSDLHHFEGDLLSLYILGLRDMIVHDVSIMNVTTPVLQFIPILVDIRPSRLSLSITTRECKMATFSQYFGRALRELQLTHLFVTLDLSYSYPDVEDILRDFCAAIKNLSACSVRLNVEWKPPTQIGISTMRPALGIHTEIYLKLFKPIHLVQRILWNAPCVTDVCLEVWLHPITFWRAEPPARKARIRRFMADTSSDEEWAERAVERVTDGSSWEIFFGHEC</sequence>
<accession>A0AAD5UX14</accession>
<evidence type="ECO:0000313" key="1">
    <source>
        <dbReference type="EMBL" id="KAJ3478356.1"/>
    </source>
</evidence>
<gene>
    <name evidence="1" type="ORF">NLI96_g9814</name>
</gene>
<keyword evidence="2" id="KW-1185">Reference proteome</keyword>
<protein>
    <recommendedName>
        <fullName evidence="3">F-box domain-containing protein</fullName>
    </recommendedName>
</protein>
<proteinExistence type="predicted"/>